<organism evidence="2 3">
    <name type="scientific">Coniophora puteana (strain RWD-64-598)</name>
    <name type="common">Brown rot fungus</name>
    <dbReference type="NCBI Taxonomy" id="741705"/>
    <lineage>
        <taxon>Eukaryota</taxon>
        <taxon>Fungi</taxon>
        <taxon>Dikarya</taxon>
        <taxon>Basidiomycota</taxon>
        <taxon>Agaricomycotina</taxon>
        <taxon>Agaricomycetes</taxon>
        <taxon>Agaricomycetidae</taxon>
        <taxon>Boletales</taxon>
        <taxon>Coniophorineae</taxon>
        <taxon>Coniophoraceae</taxon>
        <taxon>Coniophora</taxon>
    </lineage>
</organism>
<evidence type="ECO:0000313" key="2">
    <source>
        <dbReference type="EMBL" id="EIW76577.1"/>
    </source>
</evidence>
<protein>
    <submittedName>
        <fullName evidence="2">Uncharacterized protein</fullName>
    </submittedName>
</protein>
<name>A0A5M3MC07_CONPW</name>
<dbReference type="EMBL" id="JH711585">
    <property type="protein sequence ID" value="EIW76577.1"/>
    <property type="molecule type" value="Genomic_DNA"/>
</dbReference>
<dbReference type="OrthoDB" id="3012326at2759"/>
<gene>
    <name evidence="2" type="ORF">CONPUDRAFT_168417</name>
</gene>
<feature type="region of interest" description="Disordered" evidence="1">
    <location>
        <begin position="1"/>
        <end position="22"/>
    </location>
</feature>
<comment type="caution">
    <text evidence="2">The sequence shown here is derived from an EMBL/GenBank/DDBJ whole genome shotgun (WGS) entry which is preliminary data.</text>
</comment>
<dbReference type="KEGG" id="cput:CONPUDRAFT_168417"/>
<proteinExistence type="predicted"/>
<evidence type="ECO:0000313" key="3">
    <source>
        <dbReference type="Proteomes" id="UP000053558"/>
    </source>
</evidence>
<dbReference type="Proteomes" id="UP000053558">
    <property type="component" value="Unassembled WGS sequence"/>
</dbReference>
<dbReference type="RefSeq" id="XP_007772976.1">
    <property type="nucleotide sequence ID" value="XM_007774786.1"/>
</dbReference>
<reference evidence="3" key="1">
    <citation type="journal article" date="2012" name="Science">
        <title>The Paleozoic origin of enzymatic lignin decomposition reconstructed from 31 fungal genomes.</title>
        <authorList>
            <person name="Floudas D."/>
            <person name="Binder M."/>
            <person name="Riley R."/>
            <person name="Barry K."/>
            <person name="Blanchette R.A."/>
            <person name="Henrissat B."/>
            <person name="Martinez A.T."/>
            <person name="Otillar R."/>
            <person name="Spatafora J.W."/>
            <person name="Yadav J.S."/>
            <person name="Aerts A."/>
            <person name="Benoit I."/>
            <person name="Boyd A."/>
            <person name="Carlson A."/>
            <person name="Copeland A."/>
            <person name="Coutinho P.M."/>
            <person name="de Vries R.P."/>
            <person name="Ferreira P."/>
            <person name="Findley K."/>
            <person name="Foster B."/>
            <person name="Gaskell J."/>
            <person name="Glotzer D."/>
            <person name="Gorecki P."/>
            <person name="Heitman J."/>
            <person name="Hesse C."/>
            <person name="Hori C."/>
            <person name="Igarashi K."/>
            <person name="Jurgens J.A."/>
            <person name="Kallen N."/>
            <person name="Kersten P."/>
            <person name="Kohler A."/>
            <person name="Kuees U."/>
            <person name="Kumar T.K.A."/>
            <person name="Kuo A."/>
            <person name="LaButti K."/>
            <person name="Larrondo L.F."/>
            <person name="Lindquist E."/>
            <person name="Ling A."/>
            <person name="Lombard V."/>
            <person name="Lucas S."/>
            <person name="Lundell T."/>
            <person name="Martin R."/>
            <person name="McLaughlin D.J."/>
            <person name="Morgenstern I."/>
            <person name="Morin E."/>
            <person name="Murat C."/>
            <person name="Nagy L.G."/>
            <person name="Nolan M."/>
            <person name="Ohm R.A."/>
            <person name="Patyshakuliyeva A."/>
            <person name="Rokas A."/>
            <person name="Ruiz-Duenas F.J."/>
            <person name="Sabat G."/>
            <person name="Salamov A."/>
            <person name="Samejima M."/>
            <person name="Schmutz J."/>
            <person name="Slot J.C."/>
            <person name="St John F."/>
            <person name="Stenlid J."/>
            <person name="Sun H."/>
            <person name="Sun S."/>
            <person name="Syed K."/>
            <person name="Tsang A."/>
            <person name="Wiebenga A."/>
            <person name="Young D."/>
            <person name="Pisabarro A."/>
            <person name="Eastwood D.C."/>
            <person name="Martin F."/>
            <person name="Cullen D."/>
            <person name="Grigoriev I.V."/>
            <person name="Hibbett D.S."/>
        </authorList>
    </citation>
    <scope>NUCLEOTIDE SEQUENCE [LARGE SCALE GENOMIC DNA]</scope>
    <source>
        <strain evidence="3">RWD-64-598 SS2</strain>
    </source>
</reference>
<accession>A0A5M3MC07</accession>
<dbReference type="AlphaFoldDB" id="A0A5M3MC07"/>
<sequence>MPARKKAAHKPAEKTRLQPTRNRVKVTAAQQAAQKTAKKAFVLNSAALGQIPVQATLSGLALARQTFGPLFPVVPASEDAWNNYVANRSSTLREFAVNPDRSPKGPNDDVIKHEVAKRVCELESEMGVAPPGVFRKCVIVLDEKYELVGEGDSFRSAEILSRIYSPASPAYIDVHFEYYSGPSAESPGSVKWQYALGFKVTHDVTLSPANLSALKGEVGDWDGVRTSSMHRSNGWRSICWAFYDNSHKSNVERQPGQTSVEHGLVDITPNDVIDVCQLLFGRTEQPAVNASAAEQLHYRRKLVWGVRMLLASVGIAYRIACVVSEADLSPHFYGPGVIPWFLQSVTTDFWVARGVRRACGFWLPRDPVEDTLNEERRRREERSTWAANALKDSETKERELHELYYKGFMDASPGVRLGSSDSTKSEPLCQVTSIQHAERRIALPSLRSLHLDGLEGTFVFDLLDSFASQPVLTTIAHTDLCSPTFARRSTGGGPMIIDINAYDGEGLIRASHTLGGSMLSVGQCLGVGDVAFLRLGGGTRSFSAIHISDCQLSTEVLDWLLEERMTFSSMPQMEIVHAVRSDVARFQQAA</sequence>
<evidence type="ECO:0000256" key="1">
    <source>
        <dbReference type="SAM" id="MobiDB-lite"/>
    </source>
</evidence>
<keyword evidence="3" id="KW-1185">Reference proteome</keyword>
<dbReference type="GeneID" id="19205991"/>